<protein>
    <submittedName>
        <fullName evidence="2">Flagella biosynthesis regulatory protein FliZ</fullName>
    </submittedName>
</protein>
<dbReference type="GO" id="GO:0015074">
    <property type="term" value="P:DNA integration"/>
    <property type="evidence" value="ECO:0007669"/>
    <property type="project" value="InterPro"/>
</dbReference>
<evidence type="ECO:0000313" key="3">
    <source>
        <dbReference type="Proteomes" id="UP000219788"/>
    </source>
</evidence>
<dbReference type="GO" id="GO:0003677">
    <property type="term" value="F:DNA binding"/>
    <property type="evidence" value="ECO:0007669"/>
    <property type="project" value="InterPro"/>
</dbReference>
<dbReference type="GeneID" id="93124502"/>
<dbReference type="AlphaFoldDB" id="A0A2A7U1T9"/>
<dbReference type="NCBIfam" id="TIGR03823">
    <property type="entry name" value="FliZ"/>
    <property type="match status" value="1"/>
</dbReference>
<dbReference type="OrthoDB" id="6503944at2"/>
<keyword evidence="2" id="KW-0966">Cell projection</keyword>
<accession>A0A2A7U1T9</accession>
<evidence type="ECO:0000259" key="1">
    <source>
        <dbReference type="Pfam" id="PF02899"/>
    </source>
</evidence>
<evidence type="ECO:0000313" key="2">
    <source>
        <dbReference type="EMBL" id="PEH72382.1"/>
    </source>
</evidence>
<keyword evidence="2" id="KW-0282">Flagellum</keyword>
<dbReference type="Pfam" id="PF02899">
    <property type="entry name" value="Phage_int_SAM_1"/>
    <property type="match status" value="1"/>
</dbReference>
<keyword evidence="2" id="KW-0969">Cilium</keyword>
<feature type="domain" description="Integrase SAM-like N-terminal" evidence="1">
    <location>
        <begin position="95"/>
        <end position="168"/>
    </location>
</feature>
<reference evidence="3" key="1">
    <citation type="submission" date="2017-09" db="EMBL/GenBank/DDBJ databases">
        <title>FDA dAtabase for Regulatory Grade micrObial Sequences (FDA-ARGOS): Supporting development and validation of Infectious Disease Dx tests.</title>
        <authorList>
            <person name="Goldberg B."/>
            <person name="Campos J."/>
            <person name="Tallon L."/>
            <person name="Sadzewicz L."/>
            <person name="Ott S."/>
            <person name="Zhao X."/>
            <person name="Nagaraj S."/>
            <person name="Vavikolanu K."/>
            <person name="Aluvathingal J."/>
            <person name="Nadendla S."/>
            <person name="Geyer C."/>
            <person name="Sichtig H."/>
        </authorList>
    </citation>
    <scope>NUCLEOTIDE SEQUENCE [LARGE SCALE GENOMIC DNA]</scope>
    <source>
        <strain evidence="3">FDAARGOS_370</strain>
    </source>
</reference>
<organism evidence="2 3">
    <name type="scientific">Edwardsiella tarda</name>
    <dbReference type="NCBI Taxonomy" id="636"/>
    <lineage>
        <taxon>Bacteria</taxon>
        <taxon>Pseudomonadati</taxon>
        <taxon>Pseudomonadota</taxon>
        <taxon>Gammaproteobacteria</taxon>
        <taxon>Enterobacterales</taxon>
        <taxon>Hafniaceae</taxon>
        <taxon>Edwardsiella</taxon>
    </lineage>
</organism>
<dbReference type="RefSeq" id="WP_005293799.1">
    <property type="nucleotide sequence ID" value="NZ_AP028090.1"/>
</dbReference>
<sequence>MPFISFPSLSKPRPLSRYLKDFKHSQSHCGHCGRALDRISLVLGGHLLNRARQAQMERLIDDDDWADLQQSLLVLCRFCSDVYCHAQGSRFDIMGFKQYLCEQTDMRHSSIREYVVRLRRLDEMAELRELSAQTLNDPNAEWEWLARLPACSQNNYRIALRKYRQFLCAGRESQHEVERSSYFS</sequence>
<dbReference type="STRING" id="636.AAW15_06295"/>
<name>A0A2A7U1T9_EDWTA</name>
<dbReference type="Proteomes" id="UP000219788">
    <property type="component" value="Unassembled WGS sequence"/>
</dbReference>
<dbReference type="EMBL" id="PDDV01000013">
    <property type="protein sequence ID" value="PEH72382.1"/>
    <property type="molecule type" value="Genomic_DNA"/>
</dbReference>
<dbReference type="InterPro" id="IPR022523">
    <property type="entry name" value="Flagellar_regulator_FliZ"/>
</dbReference>
<gene>
    <name evidence="2" type="ORF">CRM76_10785</name>
</gene>
<dbReference type="InterPro" id="IPR004107">
    <property type="entry name" value="Integrase_SAM-like_N"/>
</dbReference>
<comment type="caution">
    <text evidence="2">The sequence shown here is derived from an EMBL/GenBank/DDBJ whole genome shotgun (WGS) entry which is preliminary data.</text>
</comment>
<proteinExistence type="predicted"/>